<dbReference type="EMBL" id="CADIJM010000012">
    <property type="protein sequence ID" value="CAB3727156.1"/>
    <property type="molecule type" value="Genomic_DNA"/>
</dbReference>
<feature type="chain" id="PRO_5028833903" description="Outer membrane lipoprotein BfpB" evidence="4">
    <location>
        <begin position="20"/>
        <end position="541"/>
    </location>
</feature>
<proteinExistence type="predicted"/>
<evidence type="ECO:0000256" key="4">
    <source>
        <dbReference type="SAM" id="SignalP"/>
    </source>
</evidence>
<evidence type="ECO:0000313" key="6">
    <source>
        <dbReference type="Proteomes" id="UP000494214"/>
    </source>
</evidence>
<comment type="subcellular location">
    <subcellularLocation>
        <location evidence="1">Membrane</location>
    </subcellularLocation>
</comment>
<organism evidence="5 6">
    <name type="scientific">Achromobacter animicus</name>
    <dbReference type="NCBI Taxonomy" id="1389935"/>
    <lineage>
        <taxon>Bacteria</taxon>
        <taxon>Pseudomonadati</taxon>
        <taxon>Pseudomonadota</taxon>
        <taxon>Betaproteobacteria</taxon>
        <taxon>Burkholderiales</taxon>
        <taxon>Alcaligenaceae</taxon>
        <taxon>Achromobacter</taxon>
    </lineage>
</organism>
<gene>
    <name evidence="5" type="ORF">LMG26690_04450</name>
</gene>
<dbReference type="PANTHER" id="PTHR30332:SF24">
    <property type="entry name" value="SECRETIN GSPD-RELATED"/>
    <property type="match status" value="1"/>
</dbReference>
<dbReference type="Proteomes" id="UP000494214">
    <property type="component" value="Unassembled WGS sequence"/>
</dbReference>
<evidence type="ECO:0000256" key="1">
    <source>
        <dbReference type="ARBA" id="ARBA00004370"/>
    </source>
</evidence>
<evidence type="ECO:0000313" key="5">
    <source>
        <dbReference type="EMBL" id="CAB3727156.1"/>
    </source>
</evidence>
<keyword evidence="3" id="KW-0472">Membrane</keyword>
<keyword evidence="6" id="KW-1185">Reference proteome</keyword>
<keyword evidence="2 4" id="KW-0732">Signal</keyword>
<evidence type="ECO:0000256" key="3">
    <source>
        <dbReference type="ARBA" id="ARBA00023136"/>
    </source>
</evidence>
<evidence type="ECO:0008006" key="7">
    <source>
        <dbReference type="Google" id="ProtNLM"/>
    </source>
</evidence>
<accession>A0A6S7AET2</accession>
<evidence type="ECO:0000256" key="2">
    <source>
        <dbReference type="ARBA" id="ARBA00022729"/>
    </source>
</evidence>
<dbReference type="GO" id="GO:0016020">
    <property type="term" value="C:membrane"/>
    <property type="evidence" value="ECO:0007669"/>
    <property type="project" value="UniProtKB-SubCell"/>
</dbReference>
<dbReference type="InterPro" id="IPR050810">
    <property type="entry name" value="Bact_Secretion_Sys_Channel"/>
</dbReference>
<sequence length="541" mass="57435">MKFLSLACATRVPATRTFACTVLSCVLAGCSVSEQVTIMQRAASGRHADAATRHQAFADGLSDRQARIAAQEVSTPWLAGKPQPLAREVALPPALRENVKTTLMLADDADLSTLAQRLTAATGIAVRVRPDALLPPDQFLPRLAVSGAVALAAPARIEVRADPQPLADLLDALAARFSVHWRYEHNALEFYRTETRVFDLRALTLASKVDVRLGRSGSAEGEGFESTSNTTLAAGEHNALAILRANVLPFLTRSGVIAEPVEGAATLVVTDTPDALDRVARYLERENKALTRRVRLLFEEITFIANTEATGGLDWNALYAAAGATARLAVPGVPATGAGLLQAASSAGPFQGSQAIVSALSAMGAVVRHSKIPVLTLNRRPVSHAVRTTFSYIDRVQSTAMPGMTATGANGSLPAVSISQKEETVGSFLTLVPDIQEDGQILLSIAYDNAVAQPLKTITFGESANQVQVQQITVDGSGTVQQIELRPGQPMIVAGFDRTQDQHDRQRLAPGLPLLAGGLDRAATERHTTLILVTAQVEEGY</sequence>
<reference evidence="5 6" key="1">
    <citation type="submission" date="2020-04" db="EMBL/GenBank/DDBJ databases">
        <authorList>
            <person name="De Canck E."/>
        </authorList>
    </citation>
    <scope>NUCLEOTIDE SEQUENCE [LARGE SCALE GENOMIC DNA]</scope>
    <source>
        <strain evidence="5 6">LMG 26690</strain>
    </source>
</reference>
<dbReference type="PROSITE" id="PS51257">
    <property type="entry name" value="PROKAR_LIPOPROTEIN"/>
    <property type="match status" value="1"/>
</dbReference>
<feature type="signal peptide" evidence="4">
    <location>
        <begin position="1"/>
        <end position="19"/>
    </location>
</feature>
<dbReference type="AlphaFoldDB" id="A0A6S7AET2"/>
<name>A0A6S7AET2_9BURK</name>
<dbReference type="RefSeq" id="WP_254595040.1">
    <property type="nucleotide sequence ID" value="NZ_CADIJM010000012.1"/>
</dbReference>
<dbReference type="PANTHER" id="PTHR30332">
    <property type="entry name" value="PROBABLE GENERAL SECRETION PATHWAY PROTEIN D"/>
    <property type="match status" value="1"/>
</dbReference>
<protein>
    <recommendedName>
        <fullName evidence="7">Outer membrane lipoprotein BfpB</fullName>
    </recommendedName>
</protein>